<accession>A0A517LNU3</accession>
<feature type="region of interest" description="Disordered" evidence="1">
    <location>
        <begin position="1"/>
        <end position="110"/>
    </location>
</feature>
<evidence type="ECO:0000256" key="1">
    <source>
        <dbReference type="SAM" id="MobiDB-lite"/>
    </source>
</evidence>
<feature type="region of interest" description="Disordered" evidence="1">
    <location>
        <begin position="127"/>
        <end position="152"/>
    </location>
</feature>
<organism evidence="2 3">
    <name type="scientific">Venturia effusa</name>
    <dbReference type="NCBI Taxonomy" id="50376"/>
    <lineage>
        <taxon>Eukaryota</taxon>
        <taxon>Fungi</taxon>
        <taxon>Dikarya</taxon>
        <taxon>Ascomycota</taxon>
        <taxon>Pezizomycotina</taxon>
        <taxon>Dothideomycetes</taxon>
        <taxon>Pleosporomycetidae</taxon>
        <taxon>Venturiales</taxon>
        <taxon>Venturiaceae</taxon>
        <taxon>Venturia</taxon>
    </lineage>
</organism>
<dbReference type="AlphaFoldDB" id="A0A517LNU3"/>
<feature type="region of interest" description="Disordered" evidence="1">
    <location>
        <begin position="415"/>
        <end position="436"/>
    </location>
</feature>
<sequence>MVCTKGKHKAPMDHEQANKNYLQDSYRPADRGSQESQDENRRPDHEYLPSHARGDSYRPEYRSDSLRTADSHRPRHSSYHSYRKEESFYNTRHQADTYRPRKELQNQGLADTYRPRYELATQDRSFPLPESSTEFTSQAESDTFSFGGPAPPPPSPIVAAMDIEMEELVVSTSQLTVANEESSKSVVALTRELLLRGLPLEVASIYASEEVLFIPVHKVSRRFDEGINHSLHCKNCGRLQPIGPKRMNDWSSKSHNCGAKSVKQFAAVKQVGGWGRVLRDLEDRKWRLDPELPPSHRNKSKIMQDVTVHAAAKDDAPSGPKVLSRDRTKDVLKGRKGKKRAKKVKTRTPAHEARIADCLAVRDLVKMQRGELGENPSQGERRQARVRAWEIVRGHSGKPDADKLVSQQELPAFDLRDLGKQLDSLSSPATEDKRPT</sequence>
<proteinExistence type="predicted"/>
<dbReference type="EMBL" id="CP042201">
    <property type="protein sequence ID" value="QDS77318.1"/>
    <property type="molecule type" value="Genomic_DNA"/>
</dbReference>
<reference evidence="2 3" key="1">
    <citation type="submission" date="2019-07" db="EMBL/GenBank/DDBJ databases">
        <title>Finished genome of Venturia effusa.</title>
        <authorList>
            <person name="Young C.A."/>
            <person name="Cox M.P."/>
            <person name="Ganley A.R.D."/>
            <person name="David W.J."/>
        </authorList>
    </citation>
    <scope>NUCLEOTIDE SEQUENCE [LARGE SCALE GENOMIC DNA]</scope>
    <source>
        <strain evidence="3">albino</strain>
    </source>
</reference>
<gene>
    <name evidence="2" type="ORF">FKW77_004734</name>
</gene>
<feature type="compositionally biased region" description="Basic and acidic residues" evidence="1">
    <location>
        <begin position="82"/>
        <end position="104"/>
    </location>
</feature>
<keyword evidence="3" id="KW-1185">Reference proteome</keyword>
<feature type="compositionally biased region" description="Polar residues" evidence="1">
    <location>
        <begin position="130"/>
        <end position="143"/>
    </location>
</feature>
<feature type="compositionally biased region" description="Basic and acidic residues" evidence="1">
    <location>
        <begin position="323"/>
        <end position="333"/>
    </location>
</feature>
<dbReference type="OrthoDB" id="10577105at2759"/>
<feature type="compositionally biased region" description="Basic residues" evidence="1">
    <location>
        <begin position="334"/>
        <end position="348"/>
    </location>
</feature>
<feature type="compositionally biased region" description="Basic and acidic residues" evidence="1">
    <location>
        <begin position="27"/>
        <end position="72"/>
    </location>
</feature>
<name>A0A517LNU3_9PEZI</name>
<evidence type="ECO:0000313" key="3">
    <source>
        <dbReference type="Proteomes" id="UP000316270"/>
    </source>
</evidence>
<evidence type="ECO:0000313" key="2">
    <source>
        <dbReference type="EMBL" id="QDS77318.1"/>
    </source>
</evidence>
<feature type="region of interest" description="Disordered" evidence="1">
    <location>
        <begin position="311"/>
        <end position="349"/>
    </location>
</feature>
<dbReference type="Proteomes" id="UP000316270">
    <property type="component" value="Chromosome 17"/>
</dbReference>
<protein>
    <submittedName>
        <fullName evidence="2">Uncharacterized protein</fullName>
    </submittedName>
</protein>